<name>A0A175W6B4_9PEZI</name>
<keyword evidence="5" id="KW-0677">Repeat</keyword>
<keyword evidence="7" id="KW-0833">Ubl conjugation pathway</keyword>
<feature type="domain" description="RING-type" evidence="13">
    <location>
        <begin position="1158"/>
        <end position="1204"/>
    </location>
</feature>
<evidence type="ECO:0000256" key="1">
    <source>
        <dbReference type="ARBA" id="ARBA00004123"/>
    </source>
</evidence>
<feature type="coiled-coil region" evidence="11">
    <location>
        <begin position="1354"/>
        <end position="1397"/>
    </location>
</feature>
<reference evidence="15 16" key="1">
    <citation type="journal article" date="2016" name="Genome Announc.">
        <title>Genome Sequence of Madurella mycetomatis mm55, Isolated from a Human Mycetoma Case in Sudan.</title>
        <authorList>
            <person name="Smit S."/>
            <person name="Derks M.F."/>
            <person name="Bervoets S."/>
            <person name="Fahal A."/>
            <person name="van Leeuwen W."/>
            <person name="van Belkum A."/>
            <person name="van de Sande W.W."/>
        </authorList>
    </citation>
    <scope>NUCLEOTIDE SEQUENCE [LARGE SCALE GENOMIC DNA]</scope>
    <source>
        <strain evidence="16">mm55</strain>
    </source>
</reference>
<dbReference type="PANTHER" id="PTHR22731">
    <property type="entry name" value="RIBONUCLEASES P/MRP PROTEIN SUBUNIT POP1"/>
    <property type="match status" value="1"/>
</dbReference>
<evidence type="ECO:0000256" key="7">
    <source>
        <dbReference type="ARBA" id="ARBA00022786"/>
    </source>
</evidence>
<dbReference type="Pfam" id="PF01485">
    <property type="entry name" value="IBR"/>
    <property type="match status" value="2"/>
</dbReference>
<dbReference type="InterPro" id="IPR017907">
    <property type="entry name" value="Znf_RING_CS"/>
</dbReference>
<keyword evidence="9" id="KW-0539">Nucleus</keyword>
<dbReference type="InterPro" id="IPR013083">
    <property type="entry name" value="Znf_RING/FYVE/PHD"/>
</dbReference>
<protein>
    <submittedName>
        <fullName evidence="15">Ribonucleases P/MRP protein subunit POP1</fullName>
    </submittedName>
</protein>
<keyword evidence="6 10" id="KW-0863">Zinc-finger</keyword>
<dbReference type="CDD" id="cd20335">
    <property type="entry name" value="BRcat_RBR"/>
    <property type="match status" value="1"/>
</dbReference>
<accession>A0A175W6B4</accession>
<feature type="region of interest" description="Disordered" evidence="12">
    <location>
        <begin position="915"/>
        <end position="936"/>
    </location>
</feature>
<dbReference type="Gene3D" id="1.20.120.1750">
    <property type="match status" value="1"/>
</dbReference>
<dbReference type="InterPro" id="IPR044066">
    <property type="entry name" value="TRIAD_supradom"/>
</dbReference>
<feature type="compositionally biased region" description="Basic and acidic residues" evidence="12">
    <location>
        <begin position="11"/>
        <end position="21"/>
    </location>
</feature>
<feature type="region of interest" description="Disordered" evidence="12">
    <location>
        <begin position="175"/>
        <end position="218"/>
    </location>
</feature>
<dbReference type="Pfam" id="PF06978">
    <property type="entry name" value="POP1_N"/>
    <property type="match status" value="1"/>
</dbReference>
<dbReference type="GO" id="GO:0008270">
    <property type="term" value="F:zinc ion binding"/>
    <property type="evidence" value="ECO:0007669"/>
    <property type="project" value="UniProtKB-KW"/>
</dbReference>
<dbReference type="InterPro" id="IPR009723">
    <property type="entry name" value="Pop1_N"/>
</dbReference>
<keyword evidence="4" id="KW-0479">Metal-binding</keyword>
<dbReference type="GO" id="GO:0000172">
    <property type="term" value="C:ribonuclease MRP complex"/>
    <property type="evidence" value="ECO:0007669"/>
    <property type="project" value="InterPro"/>
</dbReference>
<dbReference type="VEuPathDB" id="FungiDB:MMYC01_204924"/>
<evidence type="ECO:0000256" key="12">
    <source>
        <dbReference type="SAM" id="MobiDB-lite"/>
    </source>
</evidence>
<feature type="coiled-coil region" evidence="11">
    <location>
        <begin position="1548"/>
        <end position="1601"/>
    </location>
</feature>
<dbReference type="PROSITE" id="PS51873">
    <property type="entry name" value="TRIAD"/>
    <property type="match status" value="1"/>
</dbReference>
<comment type="caution">
    <text evidence="15">The sequence shown here is derived from an EMBL/GenBank/DDBJ whole genome shotgun (WGS) entry which is preliminary data.</text>
</comment>
<keyword evidence="8" id="KW-0862">Zinc</keyword>
<evidence type="ECO:0000313" key="15">
    <source>
        <dbReference type="EMBL" id="KXX78494.1"/>
    </source>
</evidence>
<dbReference type="CDD" id="cd22584">
    <property type="entry name" value="Rcat_RBR_unk"/>
    <property type="match status" value="1"/>
</dbReference>
<dbReference type="Gene3D" id="3.30.40.10">
    <property type="entry name" value="Zinc/RING finger domain, C3HC4 (zinc finger)"/>
    <property type="match status" value="1"/>
</dbReference>
<feature type="region of interest" description="Disordered" evidence="12">
    <location>
        <begin position="335"/>
        <end position="364"/>
    </location>
</feature>
<feature type="region of interest" description="Disordered" evidence="12">
    <location>
        <begin position="1"/>
        <end position="62"/>
    </location>
</feature>
<evidence type="ECO:0000256" key="8">
    <source>
        <dbReference type="ARBA" id="ARBA00022833"/>
    </source>
</evidence>
<feature type="domain" description="RING-type" evidence="14">
    <location>
        <begin position="1154"/>
        <end position="1357"/>
    </location>
</feature>
<dbReference type="OrthoDB" id="442863at2759"/>
<dbReference type="SUPFAM" id="SSF57850">
    <property type="entry name" value="RING/U-box"/>
    <property type="match status" value="2"/>
</dbReference>
<evidence type="ECO:0000256" key="11">
    <source>
        <dbReference type="SAM" id="Coils"/>
    </source>
</evidence>
<evidence type="ECO:0000256" key="10">
    <source>
        <dbReference type="PROSITE-ProRule" id="PRU00175"/>
    </source>
</evidence>
<evidence type="ECO:0000256" key="2">
    <source>
        <dbReference type="ARBA" id="ARBA00022679"/>
    </source>
</evidence>
<evidence type="ECO:0000256" key="4">
    <source>
        <dbReference type="ARBA" id="ARBA00022723"/>
    </source>
</evidence>
<sequence>MDGRASLPPRKGTETRKRKDPSTVAGDTKPQPKDARPATTRSAKRVKFQDARNIRSQPSDAALEDGKLDLQKFLNAREFEIKALESSMRKCRAANATRVFQQVPRSMRRRTASHNVRRVPKRLRERARKEMIEDNTPTVESRKRRPRTTRARIRAETAKRLGILAAKKRKKQLQKAAADGVPTTDGAAKPTAHTRAARPKIRRDNLNEPPKAQSKFRKRQINKTWLPTHLWHAKRAKMTEPSKPLWRFAVPLTPTEKCYRPTHRASGQKGVVVWDMSYMSTIGLYGAAEGCERVLRALGLTQESLWGARGQKWRAGVRKWTGILSRQLNDSRRGIGPATIVWNPQTPAQSADSSRSNPPKKPQRQLFIRTHPSCFLELFQELLKLAKMQTPRLHIEDLRFEVGSIELTGPGSTEALLGVLQPYHAKPETRERHGEIFKSLAGVTNPASLPKDALLAFSVKDPRLSYPPRRISVPSGNTHTALIETLTNWPVEEELRPFDIFSRDSRYQASKLPSQKAINRRKGVNTPGKPLQVTTADPPIPIMIFASRSAADGQAQGMWTLLAPWKCILPIWYTLMHYPLSTGGNPRLGGLNEQRQIAFEHGAPWFPGDFPGTDAGLSWEVEQRIKRKRDWDRRPKGRRVEWKSLDLGAGRRGEIGDGLACDFEHLFGLSTQPVDMPISGVAGPMDVDAPEPSGSEGTSRPGHHPLAVIRQMTKATFTSLLGSPDPDKPPANSLITVNLSFVARGVANTCARIYRLPSLRPKAANSEAEVLATDPCSTQAETLPANLRDQWLRKLPLKAANRSMGKSRLGPRQMPQGVDMETRKKLLAQSLIATELPYPRPAANHLDISGHPLCPDEDHLIGFVTTGAFSLCEGKGTAVGSLSTSKALEALRESGSREGKLCISSLGSIRDRESSYEDRNICTPIERPPTQNPGYPLHRSISPGHEHDRRPACVRHRKLDGSPVAPRGRPADGQPTLPELRDADYLREVLGHDGDAAEADVEQEMIAKAAALGIELPISRRPDTQDDPGTPVGEPADTRAPRHGRTVSSASDETAATALTLQTSNHSIAAPATATEVSSRRRSRSLTFTQYEKYLGQVDPALDQPKFLRLNQGKAERSAGIVMRSGTRRRVRGLTQSIANRLRRRLSVPASSLTPMPCICCREDFTRESSALQTLPCGHTYCRDCLAVMIAQSTSDESRMPPRCCTQPIPSSTIKAVLPRDRQQLFLKAVVQYSTPWESRIFCPNLACGEFIPPASRADPKHPFEALCRSCKTRVCIMCKRPAHLLGHDCPDDRELDAVLRMGERSGWRRCYRCRALVELAQGCTHITCRCKAQFCYICGAVWDPAVGCPNFCNGEEELERRRAEEEARLAELEAEKLALEKAAEEEEVERRAAERRTRESAEFRALREAQEGEMARFREFESRAKEAMRARQSDKKSALVDRFSDLMEKMRERHAKTEQHLEDRQVLAEIELKAGLEEKEKKVRLKLRYMEDYCHARRNSRDGAGDDLPARQVTPKDLEQLRQQYCVRDGMERRHQSQINGLREKQAKSMEELVERHEKEMQTLCERRREEIEDLAVKFTNEEEALLQVFEERRARLERRWLLAVEILRAEMEKRTGKRFARMSVPRWAPDEAGLGTGEGDHMLADVVEEEEEYEEQGEASENDVLVDISSCGCGAGTG</sequence>
<dbReference type="STRING" id="100816.A0A175W6B4"/>
<evidence type="ECO:0000256" key="3">
    <source>
        <dbReference type="ARBA" id="ARBA00022694"/>
    </source>
</evidence>
<organism evidence="15 16">
    <name type="scientific">Madurella mycetomatis</name>
    <dbReference type="NCBI Taxonomy" id="100816"/>
    <lineage>
        <taxon>Eukaryota</taxon>
        <taxon>Fungi</taxon>
        <taxon>Dikarya</taxon>
        <taxon>Ascomycota</taxon>
        <taxon>Pezizomycotina</taxon>
        <taxon>Sordariomycetes</taxon>
        <taxon>Sordariomycetidae</taxon>
        <taxon>Sordariales</taxon>
        <taxon>Sordariales incertae sedis</taxon>
        <taxon>Madurella</taxon>
    </lineage>
</organism>
<dbReference type="PANTHER" id="PTHR22731:SF3">
    <property type="entry name" value="RIBONUCLEASES P_MRP PROTEIN SUBUNIT POP1"/>
    <property type="match status" value="1"/>
</dbReference>
<dbReference type="InterPro" id="IPR002867">
    <property type="entry name" value="IBR_dom"/>
</dbReference>
<dbReference type="EMBL" id="LCTW02000118">
    <property type="protein sequence ID" value="KXX78494.1"/>
    <property type="molecule type" value="Genomic_DNA"/>
</dbReference>
<dbReference type="Pfam" id="PF08170">
    <property type="entry name" value="POPLD"/>
    <property type="match status" value="1"/>
</dbReference>
<dbReference type="PROSITE" id="PS00518">
    <property type="entry name" value="ZF_RING_1"/>
    <property type="match status" value="1"/>
</dbReference>
<comment type="subcellular location">
    <subcellularLocation>
        <location evidence="1">Nucleus</location>
    </subcellularLocation>
</comment>
<evidence type="ECO:0000259" key="13">
    <source>
        <dbReference type="PROSITE" id="PS50089"/>
    </source>
</evidence>
<dbReference type="InterPro" id="IPR001841">
    <property type="entry name" value="Znf_RING"/>
</dbReference>
<evidence type="ECO:0000313" key="16">
    <source>
        <dbReference type="Proteomes" id="UP000078237"/>
    </source>
</evidence>
<gene>
    <name evidence="15" type="ORF">MMYC01_204924</name>
</gene>
<keyword evidence="16" id="KW-1185">Reference proteome</keyword>
<evidence type="ECO:0000256" key="9">
    <source>
        <dbReference type="ARBA" id="ARBA00023242"/>
    </source>
</evidence>
<feature type="compositionally biased region" description="Polar residues" evidence="12">
    <location>
        <begin position="342"/>
        <end position="357"/>
    </location>
</feature>
<dbReference type="AlphaFoldDB" id="A0A175W6B4"/>
<dbReference type="InterPro" id="IPR012590">
    <property type="entry name" value="POPLD_dom"/>
</dbReference>
<dbReference type="PROSITE" id="PS50089">
    <property type="entry name" value="ZF_RING_2"/>
    <property type="match status" value="1"/>
</dbReference>
<evidence type="ECO:0000256" key="6">
    <source>
        <dbReference type="ARBA" id="ARBA00022771"/>
    </source>
</evidence>
<dbReference type="Pfam" id="PF22770">
    <property type="entry name" value="POP1_C"/>
    <property type="match status" value="1"/>
</dbReference>
<dbReference type="GO" id="GO:0016740">
    <property type="term" value="F:transferase activity"/>
    <property type="evidence" value="ECO:0007669"/>
    <property type="project" value="UniProtKB-KW"/>
</dbReference>
<keyword evidence="3" id="KW-0819">tRNA processing</keyword>
<dbReference type="GO" id="GO:0005655">
    <property type="term" value="C:nucleolar ribonuclease P complex"/>
    <property type="evidence" value="ECO:0007669"/>
    <property type="project" value="InterPro"/>
</dbReference>
<keyword evidence="11" id="KW-0175">Coiled coil</keyword>
<keyword evidence="2" id="KW-0808">Transferase</keyword>
<feature type="region of interest" description="Disordered" evidence="12">
    <location>
        <begin position="1017"/>
        <end position="1053"/>
    </location>
</feature>
<proteinExistence type="predicted"/>
<dbReference type="InterPro" id="IPR055079">
    <property type="entry name" value="POP1_C"/>
</dbReference>
<evidence type="ECO:0000259" key="14">
    <source>
        <dbReference type="PROSITE" id="PS51873"/>
    </source>
</evidence>
<feature type="region of interest" description="Disordered" evidence="12">
    <location>
        <begin position="959"/>
        <end position="978"/>
    </location>
</feature>
<evidence type="ECO:0000256" key="5">
    <source>
        <dbReference type="ARBA" id="ARBA00022737"/>
    </source>
</evidence>
<dbReference type="InterPro" id="IPR039182">
    <property type="entry name" value="Pop1"/>
</dbReference>
<dbReference type="GO" id="GO:0001682">
    <property type="term" value="P:tRNA 5'-leader removal"/>
    <property type="evidence" value="ECO:0007669"/>
    <property type="project" value="InterPro"/>
</dbReference>
<dbReference type="Proteomes" id="UP000078237">
    <property type="component" value="Unassembled WGS sequence"/>
</dbReference>